<feature type="compositionally biased region" description="Basic and acidic residues" evidence="6">
    <location>
        <begin position="202"/>
        <end position="211"/>
    </location>
</feature>
<dbReference type="InterPro" id="IPR013249">
    <property type="entry name" value="RNA_pol_sigma70_r4_t2"/>
</dbReference>
<evidence type="ECO:0000259" key="7">
    <source>
        <dbReference type="Pfam" id="PF08281"/>
    </source>
</evidence>
<dbReference type="InterPro" id="IPR036388">
    <property type="entry name" value="WH-like_DNA-bd_sf"/>
</dbReference>
<reference evidence="8 9" key="1">
    <citation type="submission" date="2019-08" db="EMBL/GenBank/DDBJ databases">
        <title>Actinomadura sp. nov. CYP1-5 isolated from mountain soil.</title>
        <authorList>
            <person name="Songsumanus A."/>
            <person name="Kuncharoen N."/>
            <person name="Kudo T."/>
            <person name="Yuki M."/>
            <person name="Igarashi Y."/>
            <person name="Tanasupawat S."/>
        </authorList>
    </citation>
    <scope>NUCLEOTIDE SEQUENCE [LARGE SCALE GENOMIC DNA]</scope>
    <source>
        <strain evidence="8 9">JCM 14158</strain>
    </source>
</reference>
<feature type="region of interest" description="Disordered" evidence="6">
    <location>
        <begin position="1"/>
        <end position="26"/>
    </location>
</feature>
<dbReference type="InterPro" id="IPR039425">
    <property type="entry name" value="RNA_pol_sigma-70-like"/>
</dbReference>
<dbReference type="AlphaFoldDB" id="A0A5D0NDE7"/>
<dbReference type="GO" id="GO:0016987">
    <property type="term" value="F:sigma factor activity"/>
    <property type="evidence" value="ECO:0007669"/>
    <property type="project" value="UniProtKB-KW"/>
</dbReference>
<dbReference type="PANTHER" id="PTHR43133">
    <property type="entry name" value="RNA POLYMERASE ECF-TYPE SIGMA FACTO"/>
    <property type="match status" value="1"/>
</dbReference>
<evidence type="ECO:0000313" key="9">
    <source>
        <dbReference type="Proteomes" id="UP000323380"/>
    </source>
</evidence>
<organism evidence="8 9">
    <name type="scientific">Actinomadura chibensis</name>
    <dbReference type="NCBI Taxonomy" id="392828"/>
    <lineage>
        <taxon>Bacteria</taxon>
        <taxon>Bacillati</taxon>
        <taxon>Actinomycetota</taxon>
        <taxon>Actinomycetes</taxon>
        <taxon>Streptosporangiales</taxon>
        <taxon>Thermomonosporaceae</taxon>
        <taxon>Actinomadura</taxon>
    </lineage>
</organism>
<feature type="region of interest" description="Disordered" evidence="6">
    <location>
        <begin position="183"/>
        <end position="211"/>
    </location>
</feature>
<dbReference type="RefSeq" id="WP_067888235.1">
    <property type="nucleotide sequence ID" value="NZ_VSFG01000008.1"/>
</dbReference>
<dbReference type="EMBL" id="VSFG01000008">
    <property type="protein sequence ID" value="TYB42251.1"/>
    <property type="molecule type" value="Genomic_DNA"/>
</dbReference>
<gene>
    <name evidence="8" type="ORF">FXF69_30990</name>
</gene>
<evidence type="ECO:0000256" key="4">
    <source>
        <dbReference type="ARBA" id="ARBA00023125"/>
    </source>
</evidence>
<dbReference type="InterPro" id="IPR014284">
    <property type="entry name" value="RNA_pol_sigma-70_dom"/>
</dbReference>
<dbReference type="GO" id="GO:0003677">
    <property type="term" value="F:DNA binding"/>
    <property type="evidence" value="ECO:0007669"/>
    <property type="project" value="UniProtKB-KW"/>
</dbReference>
<keyword evidence="3" id="KW-0731">Sigma factor</keyword>
<name>A0A5D0NDE7_9ACTN</name>
<sequence>MSDGDDLGAARGSAPDPSGGGHPGAEAGAVAARQDYLDFFAAEFPLVVRFVMLDGADHHKAQDCAQHAFLKGWQRVLDGRWGTVGEPRAWIRTVALRHHRSSYRPCPEIPVQRLPDAIAPGPGHAELTGQERDLVAVLQVLPEDVRTVLAFHLDDISNSVIAAHLGVTEQRVRDLLKRARRNLKKHLTTPERPAGAVGGADTADREGRRER</sequence>
<evidence type="ECO:0000256" key="6">
    <source>
        <dbReference type="SAM" id="MobiDB-lite"/>
    </source>
</evidence>
<evidence type="ECO:0000256" key="5">
    <source>
        <dbReference type="ARBA" id="ARBA00023163"/>
    </source>
</evidence>
<dbReference type="InterPro" id="IPR013324">
    <property type="entry name" value="RNA_pol_sigma_r3/r4-like"/>
</dbReference>
<keyword evidence="9" id="KW-1185">Reference proteome</keyword>
<keyword evidence="4" id="KW-0238">DNA-binding</keyword>
<dbReference type="PANTHER" id="PTHR43133:SF8">
    <property type="entry name" value="RNA POLYMERASE SIGMA FACTOR HI_1459-RELATED"/>
    <property type="match status" value="1"/>
</dbReference>
<dbReference type="Proteomes" id="UP000323380">
    <property type="component" value="Unassembled WGS sequence"/>
</dbReference>
<dbReference type="Pfam" id="PF08281">
    <property type="entry name" value="Sigma70_r4_2"/>
    <property type="match status" value="1"/>
</dbReference>
<evidence type="ECO:0000313" key="8">
    <source>
        <dbReference type="EMBL" id="TYB42251.1"/>
    </source>
</evidence>
<comment type="caution">
    <text evidence="8">The sequence shown here is derived from an EMBL/GenBank/DDBJ whole genome shotgun (WGS) entry which is preliminary data.</text>
</comment>
<keyword evidence="2" id="KW-0805">Transcription regulation</keyword>
<comment type="similarity">
    <text evidence="1">Belongs to the sigma-70 factor family. ECF subfamily.</text>
</comment>
<dbReference type="InterPro" id="IPR013325">
    <property type="entry name" value="RNA_pol_sigma_r2"/>
</dbReference>
<proteinExistence type="inferred from homology"/>
<evidence type="ECO:0000256" key="2">
    <source>
        <dbReference type="ARBA" id="ARBA00023015"/>
    </source>
</evidence>
<dbReference type="SUPFAM" id="SSF88659">
    <property type="entry name" value="Sigma3 and sigma4 domains of RNA polymerase sigma factors"/>
    <property type="match status" value="1"/>
</dbReference>
<keyword evidence="5" id="KW-0804">Transcription</keyword>
<dbReference type="Gene3D" id="1.10.10.10">
    <property type="entry name" value="Winged helix-like DNA-binding domain superfamily/Winged helix DNA-binding domain"/>
    <property type="match status" value="1"/>
</dbReference>
<dbReference type="NCBIfam" id="TIGR02937">
    <property type="entry name" value="sigma70-ECF"/>
    <property type="match status" value="1"/>
</dbReference>
<evidence type="ECO:0000256" key="1">
    <source>
        <dbReference type="ARBA" id="ARBA00010641"/>
    </source>
</evidence>
<dbReference type="SUPFAM" id="SSF88946">
    <property type="entry name" value="Sigma2 domain of RNA polymerase sigma factors"/>
    <property type="match status" value="1"/>
</dbReference>
<dbReference type="STRING" id="1220554.GCA_001552135_01993"/>
<dbReference type="GO" id="GO:0006352">
    <property type="term" value="P:DNA-templated transcription initiation"/>
    <property type="evidence" value="ECO:0007669"/>
    <property type="project" value="InterPro"/>
</dbReference>
<dbReference type="Gene3D" id="1.10.1740.10">
    <property type="match status" value="1"/>
</dbReference>
<accession>A0A5D0NDE7</accession>
<protein>
    <submittedName>
        <fullName evidence="8">Sigma-70 family RNA polymerase sigma factor</fullName>
    </submittedName>
</protein>
<evidence type="ECO:0000256" key="3">
    <source>
        <dbReference type="ARBA" id="ARBA00023082"/>
    </source>
</evidence>
<feature type="domain" description="RNA polymerase sigma factor 70 region 4 type 2" evidence="7">
    <location>
        <begin position="133"/>
        <end position="183"/>
    </location>
</feature>